<dbReference type="OrthoDB" id="2139606at2759"/>
<dbReference type="FunFam" id="3.90.550.50:FF:000005">
    <property type="entry name" value="Hydroxyproline O-galactosyltransferase"/>
    <property type="match status" value="1"/>
</dbReference>
<dbReference type="GO" id="GO:1990714">
    <property type="term" value="F:hydroxyproline O-galactosyltransferase activity"/>
    <property type="evidence" value="ECO:0007669"/>
    <property type="project" value="TreeGrafter"/>
</dbReference>
<evidence type="ECO:0000256" key="11">
    <source>
        <dbReference type="ARBA" id="ARBA00023136"/>
    </source>
</evidence>
<dbReference type="FunFam" id="2.60.120.200:FF:000199">
    <property type="entry name" value="Hydroxyproline O-galactosyltransferase GALT4"/>
    <property type="match status" value="1"/>
</dbReference>
<keyword evidence="8" id="KW-0735">Signal-anchor</keyword>
<dbReference type="CDD" id="cd00070">
    <property type="entry name" value="GLECT"/>
    <property type="match status" value="1"/>
</dbReference>
<comment type="cofactor">
    <cofactor evidence="1">
        <name>Mn(2+)</name>
        <dbReference type="ChEBI" id="CHEBI:29035"/>
    </cofactor>
</comment>
<dbReference type="EMBL" id="JAEACU010000010">
    <property type="protein sequence ID" value="KAH7515844.1"/>
    <property type="molecule type" value="Genomic_DNA"/>
</dbReference>
<evidence type="ECO:0000256" key="6">
    <source>
        <dbReference type="ARBA" id="ARBA00022679"/>
    </source>
</evidence>
<reference evidence="17" key="1">
    <citation type="journal article" date="2021" name="Front. Plant Sci.">
        <title>Chromosome-Scale Genome Assembly for Chinese Sour Jujube and Insights Into Its Genome Evolution and Domestication Signature.</title>
        <authorList>
            <person name="Shen L.-Y."/>
            <person name="Luo H."/>
            <person name="Wang X.-L."/>
            <person name="Wang X.-M."/>
            <person name="Qiu X.-J."/>
            <person name="Liu H."/>
            <person name="Zhou S.-S."/>
            <person name="Jia K.-H."/>
            <person name="Nie S."/>
            <person name="Bao Y.-T."/>
            <person name="Zhang R.-G."/>
            <person name="Yun Q.-Z."/>
            <person name="Chai Y.-H."/>
            <person name="Lu J.-Y."/>
            <person name="Li Y."/>
            <person name="Zhao S.-W."/>
            <person name="Mao J.-F."/>
            <person name="Jia S.-G."/>
            <person name="Mao Y.-M."/>
        </authorList>
    </citation>
    <scope>NUCLEOTIDE SEQUENCE</scope>
    <source>
        <strain evidence="17">AT0</strain>
        <tissue evidence="17">Leaf</tissue>
    </source>
</reference>
<comment type="function">
    <text evidence="14">Possesses hydroxyproline O-galactosyltransferase activity. Transfers galactose from UDP-galactose to hydroxyproline residues in the arabinogalactan proteins (AGPs). Is specific for AGPs containing non-contiguous peptidyl hydroxyproline residues. Utilizes UDP-galactose solely as sugar donor. The addition of galactose onto the peptidyl hydroxyproline residues in AGP core proteins represents the first committed step in arabinogalactan polysaccharide addition. AGP glycans play essential roles in both vegetative and reproductive plant growth.</text>
</comment>
<evidence type="ECO:0000313" key="17">
    <source>
        <dbReference type="EMBL" id="KAH7515844.1"/>
    </source>
</evidence>
<organism evidence="17 18">
    <name type="scientific">Ziziphus jujuba var. spinosa</name>
    <dbReference type="NCBI Taxonomy" id="714518"/>
    <lineage>
        <taxon>Eukaryota</taxon>
        <taxon>Viridiplantae</taxon>
        <taxon>Streptophyta</taxon>
        <taxon>Embryophyta</taxon>
        <taxon>Tracheophyta</taxon>
        <taxon>Spermatophyta</taxon>
        <taxon>Magnoliopsida</taxon>
        <taxon>eudicotyledons</taxon>
        <taxon>Gunneridae</taxon>
        <taxon>Pentapetalae</taxon>
        <taxon>rosids</taxon>
        <taxon>fabids</taxon>
        <taxon>Rosales</taxon>
        <taxon>Rhamnaceae</taxon>
        <taxon>Paliureae</taxon>
        <taxon>Ziziphus</taxon>
    </lineage>
</organism>
<keyword evidence="7 15" id="KW-0812">Transmembrane</keyword>
<dbReference type="Proteomes" id="UP000813462">
    <property type="component" value="Unassembled WGS sequence"/>
</dbReference>
<dbReference type="GO" id="GO:0000139">
    <property type="term" value="C:Golgi membrane"/>
    <property type="evidence" value="ECO:0007669"/>
    <property type="project" value="UniProtKB-SubCell"/>
</dbReference>
<accession>A0A978ULZ2</accession>
<keyword evidence="11 15" id="KW-0472">Membrane</keyword>
<dbReference type="PANTHER" id="PTHR11214">
    <property type="entry name" value="BETA-1,3-N-ACETYLGLUCOSAMINYLTRANSFERASE"/>
    <property type="match status" value="1"/>
</dbReference>
<feature type="domain" description="Galectin" evidence="16">
    <location>
        <begin position="184"/>
        <end position="394"/>
    </location>
</feature>
<dbReference type="PANTHER" id="PTHR11214:SF286">
    <property type="entry name" value="HYDROXYPROLINE O-GALACTOSYLTRANSFERASE GALT4"/>
    <property type="match status" value="1"/>
</dbReference>
<keyword evidence="6" id="KW-0808">Transferase</keyword>
<evidence type="ECO:0000256" key="15">
    <source>
        <dbReference type="SAM" id="Phobius"/>
    </source>
</evidence>
<evidence type="ECO:0000256" key="13">
    <source>
        <dbReference type="ARBA" id="ARBA00023211"/>
    </source>
</evidence>
<dbReference type="InterPro" id="IPR013320">
    <property type="entry name" value="ConA-like_dom_sf"/>
</dbReference>
<evidence type="ECO:0000256" key="3">
    <source>
        <dbReference type="ARBA" id="ARBA00004922"/>
    </source>
</evidence>
<keyword evidence="10" id="KW-0333">Golgi apparatus</keyword>
<protein>
    <recommendedName>
        <fullName evidence="16">Galectin domain-containing protein</fullName>
    </recommendedName>
</protein>
<evidence type="ECO:0000256" key="8">
    <source>
        <dbReference type="ARBA" id="ARBA00022968"/>
    </source>
</evidence>
<keyword evidence="13" id="KW-0464">Manganese</keyword>
<evidence type="ECO:0000256" key="4">
    <source>
        <dbReference type="ARBA" id="ARBA00008661"/>
    </source>
</evidence>
<evidence type="ECO:0000256" key="14">
    <source>
        <dbReference type="ARBA" id="ARBA00059439"/>
    </source>
</evidence>
<evidence type="ECO:0000313" key="18">
    <source>
        <dbReference type="Proteomes" id="UP000813462"/>
    </source>
</evidence>
<evidence type="ECO:0000256" key="12">
    <source>
        <dbReference type="ARBA" id="ARBA00023180"/>
    </source>
</evidence>
<evidence type="ECO:0000259" key="16">
    <source>
        <dbReference type="PROSITE" id="PS51304"/>
    </source>
</evidence>
<dbReference type="FunFam" id="2.60.120.200:FF:000071">
    <property type="entry name" value="Hydroxyproline O-galactosyltransferase GALT2"/>
    <property type="match status" value="1"/>
</dbReference>
<evidence type="ECO:0000256" key="10">
    <source>
        <dbReference type="ARBA" id="ARBA00023034"/>
    </source>
</evidence>
<dbReference type="Pfam" id="PF01762">
    <property type="entry name" value="Galactosyl_T"/>
    <property type="match status" value="1"/>
</dbReference>
<evidence type="ECO:0000256" key="5">
    <source>
        <dbReference type="ARBA" id="ARBA00022676"/>
    </source>
</evidence>
<sequence length="674" mass="77386">MKRVKSDTLWSPSRVGLLQVLMGVVFFYLLLMSFEMPLVLRTSLGSGSGDGSFGFLSDSFPRPFALETEEELADIDAPSRPANDPLRLFGGSPYRSPERRRIREFNKVSSLVFNETAFDSNAGRDEFPELHKAAKNAWVAGKKLWDELESGKVELEPNTKSENRSEPCPHSITLSGSEFEARNRVLVIPCGLTLWSHITVVGTPRWAHKESDPLISVLKEGDDSVMVSQFMMELQGLKTVDGEDPPRILHFNPRLKGDWSGRPVIEQNTCYRMQWGSALRCEGWKSRADEETVDGQLKCEKWIRDDDNHSEESKAMWWLNRLIGRTKKVTLEWPYPFVEDKLFVLTVSAGLEGYHINVDGRHVTSFPYRTGFVLEDATGLYVNGDIDVRSVFAASLPTSHPSFAPQMHLEMSPKWKAPPVPYDRVELFIGILSAGNHFSERMAVRKSWMQHKLIKSSHVVARFFVALNGRKEVNVELKKEAEYFGDIVVVPYMDNYDLVVLKTIAIAEYGVRTMAAKNIMKCDDDTFVRVDAVLKEVCKVHVGRSLYVGNMNYHHKPLRYGKWAVTYEEWPEEDYPPYANGPGYIISRDIAEFIISEFEKHRLRLFKMEDVSMGMWVEQFNRSRTVEYLHSQKFCQFGCIEDYLTAHYQSPRQMMCMWGKLQQYHGKPQCCNMR</sequence>
<evidence type="ECO:0000256" key="9">
    <source>
        <dbReference type="ARBA" id="ARBA00022989"/>
    </source>
</evidence>
<proteinExistence type="inferred from homology"/>
<keyword evidence="5" id="KW-0328">Glycosyltransferase</keyword>
<evidence type="ECO:0000256" key="7">
    <source>
        <dbReference type="ARBA" id="ARBA00022692"/>
    </source>
</evidence>
<dbReference type="Gene3D" id="2.60.120.200">
    <property type="match status" value="1"/>
</dbReference>
<dbReference type="GO" id="GO:0030246">
    <property type="term" value="F:carbohydrate binding"/>
    <property type="evidence" value="ECO:0007669"/>
    <property type="project" value="InterPro"/>
</dbReference>
<evidence type="ECO:0000256" key="2">
    <source>
        <dbReference type="ARBA" id="ARBA00004323"/>
    </source>
</evidence>
<dbReference type="AlphaFoldDB" id="A0A978ULZ2"/>
<evidence type="ECO:0000256" key="1">
    <source>
        <dbReference type="ARBA" id="ARBA00001936"/>
    </source>
</evidence>
<feature type="transmembrane region" description="Helical" evidence="15">
    <location>
        <begin position="20"/>
        <end position="40"/>
    </location>
</feature>
<keyword evidence="12" id="KW-0325">Glycoprotein</keyword>
<dbReference type="Gene3D" id="3.90.550.50">
    <property type="match status" value="1"/>
</dbReference>
<dbReference type="SUPFAM" id="SSF49899">
    <property type="entry name" value="Concanavalin A-like lectins/glucanases"/>
    <property type="match status" value="1"/>
</dbReference>
<comment type="pathway">
    <text evidence="3">Protein modification; protein glycosylation.</text>
</comment>
<dbReference type="InterPro" id="IPR001079">
    <property type="entry name" value="Galectin_CRD"/>
</dbReference>
<gene>
    <name evidence="17" type="ORF">FEM48_Zijuj10G0069300</name>
</gene>
<dbReference type="SMART" id="SM00908">
    <property type="entry name" value="Gal-bind_lectin"/>
    <property type="match status" value="1"/>
</dbReference>
<dbReference type="InterPro" id="IPR002659">
    <property type="entry name" value="Glyco_trans_31"/>
</dbReference>
<dbReference type="GO" id="GO:0010405">
    <property type="term" value="P:arabinogalactan protein metabolic process"/>
    <property type="evidence" value="ECO:0007669"/>
    <property type="project" value="UniProtKB-ARBA"/>
</dbReference>
<name>A0A978ULZ2_ZIZJJ</name>
<comment type="subcellular location">
    <subcellularLocation>
        <location evidence="2">Golgi apparatus membrane</location>
        <topology evidence="2">Single-pass type II membrane protein</topology>
    </subcellularLocation>
</comment>
<comment type="caution">
    <text evidence="17">The sequence shown here is derived from an EMBL/GenBank/DDBJ whole genome shotgun (WGS) entry which is preliminary data.</text>
</comment>
<dbReference type="PROSITE" id="PS51304">
    <property type="entry name" value="GALECTIN"/>
    <property type="match status" value="1"/>
</dbReference>
<dbReference type="Pfam" id="PF00337">
    <property type="entry name" value="Gal-bind_lectin"/>
    <property type="match status" value="1"/>
</dbReference>
<keyword evidence="9 15" id="KW-1133">Transmembrane helix</keyword>
<comment type="similarity">
    <text evidence="4">Belongs to the glycosyltransferase 31 family.</text>
</comment>